<dbReference type="Proteomes" id="UP001517376">
    <property type="component" value="Unassembled WGS sequence"/>
</dbReference>
<proteinExistence type="predicted"/>
<organism evidence="1 2">
    <name type="scientific">Paragemmobacter ruber</name>
    <dbReference type="NCBI Taxonomy" id="1985673"/>
    <lineage>
        <taxon>Bacteria</taxon>
        <taxon>Pseudomonadati</taxon>
        <taxon>Pseudomonadota</taxon>
        <taxon>Alphaproteobacteria</taxon>
        <taxon>Rhodobacterales</taxon>
        <taxon>Paracoccaceae</taxon>
        <taxon>Paragemmobacter</taxon>
    </lineage>
</organism>
<evidence type="ECO:0000313" key="2">
    <source>
        <dbReference type="Proteomes" id="UP001517376"/>
    </source>
</evidence>
<dbReference type="EMBL" id="JAAATW010000001">
    <property type="protein sequence ID" value="NBE06458.1"/>
    <property type="molecule type" value="Genomic_DNA"/>
</dbReference>
<reference evidence="2" key="1">
    <citation type="submission" date="2020-01" db="EMBL/GenBank/DDBJ databases">
        <title>Sphingomonas sp. strain CSW-10.</title>
        <authorList>
            <person name="Chen W.-M."/>
        </authorList>
    </citation>
    <scope>NUCLEOTIDE SEQUENCE [LARGE SCALE GENOMIC DNA]</scope>
    <source>
        <strain evidence="2">CCP-1</strain>
    </source>
</reference>
<accession>A0ABW9Y1S8</accession>
<comment type="caution">
    <text evidence="1">The sequence shown here is derived from an EMBL/GenBank/DDBJ whole genome shotgun (WGS) entry which is preliminary data.</text>
</comment>
<name>A0ABW9Y1S8_9RHOB</name>
<protein>
    <submittedName>
        <fullName evidence="1">Uncharacterized protein</fullName>
    </submittedName>
</protein>
<sequence>MAGVTCAAAAGVDMPGADALCQAVGAILAGDGRAADETAAVVEVLLMRPERVVARLRWGAAAAPGPEVEIMAMDGPLLPDWPERLASDLVRATPPP</sequence>
<gene>
    <name evidence="1" type="ORF">GU920_02855</name>
</gene>
<keyword evidence="2" id="KW-1185">Reference proteome</keyword>
<dbReference type="RefSeq" id="WP_161765456.1">
    <property type="nucleotide sequence ID" value="NZ_JAAATW010000001.1"/>
</dbReference>
<evidence type="ECO:0000313" key="1">
    <source>
        <dbReference type="EMBL" id="NBE06458.1"/>
    </source>
</evidence>